<gene>
    <name evidence="1" type="ORF">V1477_016371</name>
</gene>
<evidence type="ECO:0000313" key="1">
    <source>
        <dbReference type="EMBL" id="KAL2730560.1"/>
    </source>
</evidence>
<sequence>MTNLEGASHSVPPLHTSCDPSKYLDLRENFLPLSENMTYLEVARHSVPPLHTSCDPSKYLGLRENFLPRAVF</sequence>
<organism evidence="1 2">
    <name type="scientific">Vespula maculifrons</name>
    <name type="common">Eastern yellow jacket</name>
    <name type="synonym">Wasp</name>
    <dbReference type="NCBI Taxonomy" id="7453"/>
    <lineage>
        <taxon>Eukaryota</taxon>
        <taxon>Metazoa</taxon>
        <taxon>Ecdysozoa</taxon>
        <taxon>Arthropoda</taxon>
        <taxon>Hexapoda</taxon>
        <taxon>Insecta</taxon>
        <taxon>Pterygota</taxon>
        <taxon>Neoptera</taxon>
        <taxon>Endopterygota</taxon>
        <taxon>Hymenoptera</taxon>
        <taxon>Apocrita</taxon>
        <taxon>Aculeata</taxon>
        <taxon>Vespoidea</taxon>
        <taxon>Vespidae</taxon>
        <taxon>Vespinae</taxon>
        <taxon>Vespula</taxon>
    </lineage>
</organism>
<protein>
    <submittedName>
        <fullName evidence="1">Uncharacterized protein</fullName>
    </submittedName>
</protein>
<proteinExistence type="predicted"/>
<comment type="caution">
    <text evidence="1">The sequence shown here is derived from an EMBL/GenBank/DDBJ whole genome shotgun (WGS) entry which is preliminary data.</text>
</comment>
<name>A0ABD2BD26_VESMC</name>
<dbReference type="Proteomes" id="UP001607303">
    <property type="component" value="Unassembled WGS sequence"/>
</dbReference>
<dbReference type="AlphaFoldDB" id="A0ABD2BD26"/>
<dbReference type="EMBL" id="JAYRBN010000091">
    <property type="protein sequence ID" value="KAL2730560.1"/>
    <property type="molecule type" value="Genomic_DNA"/>
</dbReference>
<keyword evidence="2" id="KW-1185">Reference proteome</keyword>
<evidence type="ECO:0000313" key="2">
    <source>
        <dbReference type="Proteomes" id="UP001607303"/>
    </source>
</evidence>
<reference evidence="1 2" key="1">
    <citation type="journal article" date="2024" name="Ann. Entomol. Soc. Am.">
        <title>Genomic analyses of the southern and eastern yellowjacket wasps (Hymenoptera: Vespidae) reveal evolutionary signatures of social life.</title>
        <authorList>
            <person name="Catto M.A."/>
            <person name="Caine P.B."/>
            <person name="Orr S.E."/>
            <person name="Hunt B.G."/>
            <person name="Goodisman M.A.D."/>
        </authorList>
    </citation>
    <scope>NUCLEOTIDE SEQUENCE [LARGE SCALE GENOMIC DNA]</scope>
    <source>
        <strain evidence="1">232</strain>
        <tissue evidence="1">Head and thorax</tissue>
    </source>
</reference>
<accession>A0ABD2BD26</accession>